<dbReference type="InterPro" id="IPR036914">
    <property type="entry name" value="MGS-like_dom_sf"/>
</dbReference>
<keyword evidence="14" id="KW-1185">Reference proteome</keyword>
<dbReference type="Pfam" id="PF02142">
    <property type="entry name" value="MGS"/>
    <property type="match status" value="1"/>
</dbReference>
<dbReference type="NCBIfam" id="TIGR00355">
    <property type="entry name" value="purH"/>
    <property type="match status" value="1"/>
</dbReference>
<evidence type="ECO:0000256" key="8">
    <source>
        <dbReference type="ARBA" id="ARBA00050488"/>
    </source>
</evidence>
<dbReference type="SUPFAM" id="SSF52335">
    <property type="entry name" value="Methylglyoxal synthase-like"/>
    <property type="match status" value="1"/>
</dbReference>
<dbReference type="InterPro" id="IPR011607">
    <property type="entry name" value="MGS-like_dom"/>
</dbReference>
<dbReference type="Proteomes" id="UP000693972">
    <property type="component" value="Unassembled WGS sequence"/>
</dbReference>
<dbReference type="EMBL" id="JAIMBW010000001">
    <property type="protein sequence ID" value="MBY4893960.1"/>
    <property type="molecule type" value="Genomic_DNA"/>
</dbReference>
<dbReference type="EC" id="3.5.4.10" evidence="10"/>
<reference evidence="13 14" key="1">
    <citation type="submission" date="2021-07" db="EMBL/GenBank/DDBJ databases">
        <title>Karlodiniumbacter phycospheric gen. nov., sp. nov., a phycosphere bacterium isolated from karlodinium veneficum.</title>
        <authorList>
            <person name="Peng Y."/>
            <person name="Jiang L."/>
            <person name="Lee J."/>
        </authorList>
    </citation>
    <scope>NUCLEOTIDE SEQUENCE</scope>
    <source>
        <strain evidence="13 14">N5</strain>
    </source>
</reference>
<sequence length="533" mass="55637">MTDTAPLTRALLSVSDKTGLIEFATDLAARGVDLLSTGGTAKALRDAGLAVRDVSEVTGFPEMMDGRVKTLHPMIHGGLLALRDNDAHVAAMKEHGIEAIDLLVVNLYPFEATVAAGADYDTCIENIDIGGPAMIRAAAKNHGAVSVLTDPSQYAGLLEELDAHAVQRGGGTSFAFRQRMAQAAYARTAAYDAAVSSWMAGAAEIQTPPHRAFAGALAQEMRYGENPHQKAAFYRDGSSRPGVATAQQHQGKALSYNNINDTDAAFELVAEFAPEDGPAVAIIKHANPSGVARGATLVDAYRAAFDCDRTSAFGGIVALNQRLDATTAEEIVQIFTEVVIAPEADDEAKAIFAAKKNLRLLTTGGLPDPRAPMVAYKQVAGGLLVQDKDTGQVDADLLEVVTKRAPSAQELADLRFAWTVAKHTKSNAIIYAKGGATVGIGAGQMSRVDSSTIAALKAARMGTECGMAETPAKGSVVASDAFFPFADGLLAAAEAGATAVIQPGGSMRDADVIAAADEAGLAMVFTGMRHFRH</sequence>
<evidence type="ECO:0000256" key="3">
    <source>
        <dbReference type="ARBA" id="ARBA00007667"/>
    </source>
</evidence>
<comment type="pathway">
    <text evidence="1 10">Purine metabolism; IMP biosynthesis via de novo pathway; IMP from 5-formamido-1-(5-phospho-D-ribosyl)imidazole-4-carboxamide: step 1/1.</text>
</comment>
<evidence type="ECO:0000256" key="2">
    <source>
        <dbReference type="ARBA" id="ARBA00004954"/>
    </source>
</evidence>
<dbReference type="FunFam" id="3.40.50.1380:FF:000001">
    <property type="entry name" value="Bifunctional purine biosynthesis protein PurH"/>
    <property type="match status" value="1"/>
</dbReference>
<comment type="catalytic activity">
    <reaction evidence="8 10">
        <text>(6R)-10-formyltetrahydrofolate + 5-amino-1-(5-phospho-beta-D-ribosyl)imidazole-4-carboxamide = 5-formamido-1-(5-phospho-D-ribosyl)imidazole-4-carboxamide + (6S)-5,6,7,8-tetrahydrofolate</text>
        <dbReference type="Rhea" id="RHEA:22192"/>
        <dbReference type="ChEBI" id="CHEBI:57453"/>
        <dbReference type="ChEBI" id="CHEBI:58467"/>
        <dbReference type="ChEBI" id="CHEBI:58475"/>
        <dbReference type="ChEBI" id="CHEBI:195366"/>
        <dbReference type="EC" id="2.1.2.3"/>
    </reaction>
</comment>
<dbReference type="Gene3D" id="3.40.50.1380">
    <property type="entry name" value="Methylglyoxal synthase-like domain"/>
    <property type="match status" value="1"/>
</dbReference>
<dbReference type="EC" id="2.1.2.3" evidence="10"/>
<keyword evidence="4 10" id="KW-0808">Transferase</keyword>
<dbReference type="PANTHER" id="PTHR11692">
    <property type="entry name" value="BIFUNCTIONAL PURINE BIOSYNTHESIS PROTEIN PURH"/>
    <property type="match status" value="1"/>
</dbReference>
<keyword evidence="7 10" id="KW-0511">Multifunctional enzyme</keyword>
<keyword evidence="6 10" id="KW-0378">Hydrolase</keyword>
<comment type="pathway">
    <text evidence="2 10">Purine metabolism; IMP biosynthesis via de novo pathway; 5-formamido-1-(5-phospho-D-ribosyl)imidazole-4-carboxamide from 5-amino-1-(5-phospho-D-ribosyl)imidazole-4-carboxamide (10-formyl THF route): step 1/1.</text>
</comment>
<proteinExistence type="inferred from homology"/>
<accession>A0A975YET1</accession>
<dbReference type="GO" id="GO:0003937">
    <property type="term" value="F:IMP cyclohydrolase activity"/>
    <property type="evidence" value="ECO:0007669"/>
    <property type="project" value="UniProtKB-UniRule"/>
</dbReference>
<comment type="catalytic activity">
    <reaction evidence="9 10">
        <text>IMP + H2O = 5-formamido-1-(5-phospho-D-ribosyl)imidazole-4-carboxamide</text>
        <dbReference type="Rhea" id="RHEA:18445"/>
        <dbReference type="ChEBI" id="CHEBI:15377"/>
        <dbReference type="ChEBI" id="CHEBI:58053"/>
        <dbReference type="ChEBI" id="CHEBI:58467"/>
        <dbReference type="EC" id="3.5.4.10"/>
    </reaction>
</comment>
<dbReference type="PANTHER" id="PTHR11692:SF0">
    <property type="entry name" value="BIFUNCTIONAL PURINE BIOSYNTHESIS PROTEIN ATIC"/>
    <property type="match status" value="1"/>
</dbReference>
<dbReference type="Gene3D" id="3.40.140.20">
    <property type="match status" value="2"/>
</dbReference>
<name>A0A975YET1_9RHOB</name>
<dbReference type="GO" id="GO:0006189">
    <property type="term" value="P:'de novo' IMP biosynthetic process"/>
    <property type="evidence" value="ECO:0007669"/>
    <property type="project" value="UniProtKB-UniRule"/>
</dbReference>
<dbReference type="SMART" id="SM00851">
    <property type="entry name" value="MGS"/>
    <property type="match status" value="1"/>
</dbReference>
<gene>
    <name evidence="10 13" type="primary">purH</name>
    <name evidence="12" type="ORF">KUL25_14470</name>
    <name evidence="13" type="ORF">KUL25_14475</name>
</gene>
<evidence type="ECO:0000313" key="13">
    <source>
        <dbReference type="EMBL" id="QXL86649.1"/>
    </source>
</evidence>
<organism evidence="13">
    <name type="scientific">Gymnodinialimonas phycosphaerae</name>
    <dbReference type="NCBI Taxonomy" id="2841589"/>
    <lineage>
        <taxon>Bacteria</taxon>
        <taxon>Pseudomonadati</taxon>
        <taxon>Pseudomonadota</taxon>
        <taxon>Alphaproteobacteria</taxon>
        <taxon>Rhodobacterales</taxon>
        <taxon>Paracoccaceae</taxon>
        <taxon>Gymnodinialimonas</taxon>
    </lineage>
</organism>
<evidence type="ECO:0000256" key="10">
    <source>
        <dbReference type="HAMAP-Rule" id="MF_00139"/>
    </source>
</evidence>
<evidence type="ECO:0000256" key="6">
    <source>
        <dbReference type="ARBA" id="ARBA00022801"/>
    </source>
</evidence>
<dbReference type="NCBIfam" id="NF002049">
    <property type="entry name" value="PRK00881.1"/>
    <property type="match status" value="1"/>
</dbReference>
<evidence type="ECO:0000256" key="9">
    <source>
        <dbReference type="ARBA" id="ARBA00050687"/>
    </source>
</evidence>
<protein>
    <recommendedName>
        <fullName evidence="10">Bifunctional purine biosynthesis protein PurH</fullName>
    </recommendedName>
    <domain>
        <recommendedName>
            <fullName evidence="10">Phosphoribosylaminoimidazolecarboxamide formyltransferase</fullName>
            <ecNumber evidence="10">2.1.2.3</ecNumber>
        </recommendedName>
        <alternativeName>
            <fullName evidence="10">AICAR transformylase</fullName>
        </alternativeName>
    </domain>
    <domain>
        <recommendedName>
            <fullName evidence="10">IMP cyclohydrolase</fullName>
            <ecNumber evidence="10">3.5.4.10</ecNumber>
        </recommendedName>
        <alternativeName>
            <fullName evidence="10">ATIC</fullName>
        </alternativeName>
        <alternativeName>
            <fullName evidence="10">IMP synthase</fullName>
        </alternativeName>
        <alternativeName>
            <fullName evidence="10">Inosinicase</fullName>
        </alternativeName>
    </domain>
</protein>
<evidence type="ECO:0000256" key="4">
    <source>
        <dbReference type="ARBA" id="ARBA00022679"/>
    </source>
</evidence>
<dbReference type="InterPro" id="IPR002695">
    <property type="entry name" value="PurH-like"/>
</dbReference>
<evidence type="ECO:0000256" key="1">
    <source>
        <dbReference type="ARBA" id="ARBA00004844"/>
    </source>
</evidence>
<dbReference type="HAMAP" id="MF_00139">
    <property type="entry name" value="PurH"/>
    <property type="match status" value="1"/>
</dbReference>
<keyword evidence="5 10" id="KW-0658">Purine biosynthesis</keyword>
<dbReference type="PROSITE" id="PS51855">
    <property type="entry name" value="MGS"/>
    <property type="match status" value="1"/>
</dbReference>
<dbReference type="CDD" id="cd01421">
    <property type="entry name" value="IMPCH"/>
    <property type="match status" value="1"/>
</dbReference>
<dbReference type="Pfam" id="PF01808">
    <property type="entry name" value="AICARFT_IMPCHas"/>
    <property type="match status" value="1"/>
</dbReference>
<feature type="domain" description="MGS-like" evidence="11">
    <location>
        <begin position="1"/>
        <end position="149"/>
    </location>
</feature>
<dbReference type="SMART" id="SM00798">
    <property type="entry name" value="AICARFT_IMPCHas"/>
    <property type="match status" value="1"/>
</dbReference>
<dbReference type="InterPro" id="IPR024051">
    <property type="entry name" value="AICAR_Tfase_dup_dom_sf"/>
</dbReference>
<evidence type="ECO:0000259" key="11">
    <source>
        <dbReference type="PROSITE" id="PS51855"/>
    </source>
</evidence>
<comment type="domain">
    <text evidence="10">The IMP cyclohydrolase activity resides in the N-terminal region.</text>
</comment>
<dbReference type="InterPro" id="IPR016193">
    <property type="entry name" value="Cytidine_deaminase-like"/>
</dbReference>
<dbReference type="FunFam" id="3.40.140.20:FF:000001">
    <property type="entry name" value="Bifunctional purine biosynthesis protein PurH"/>
    <property type="match status" value="1"/>
</dbReference>
<dbReference type="EMBL" id="CP078073">
    <property type="protein sequence ID" value="QXL86649.1"/>
    <property type="molecule type" value="Genomic_DNA"/>
</dbReference>
<dbReference type="RefSeq" id="WP_257893589.1">
    <property type="nucleotide sequence ID" value="NZ_JAIMBW010000001.1"/>
</dbReference>
<dbReference type="AlphaFoldDB" id="A0A975YET1"/>
<dbReference type="GO" id="GO:0005829">
    <property type="term" value="C:cytosol"/>
    <property type="evidence" value="ECO:0007669"/>
    <property type="project" value="TreeGrafter"/>
</dbReference>
<evidence type="ECO:0000313" key="14">
    <source>
        <dbReference type="Proteomes" id="UP000693972"/>
    </source>
</evidence>
<comment type="similarity">
    <text evidence="3 10">Belongs to the PurH family.</text>
</comment>
<dbReference type="PIRSF" id="PIRSF000414">
    <property type="entry name" value="AICARFT_IMPCHas"/>
    <property type="match status" value="1"/>
</dbReference>
<evidence type="ECO:0000256" key="5">
    <source>
        <dbReference type="ARBA" id="ARBA00022755"/>
    </source>
</evidence>
<dbReference type="GO" id="GO:0004643">
    <property type="term" value="F:phosphoribosylaminoimidazolecarboxamide formyltransferase activity"/>
    <property type="evidence" value="ECO:0007669"/>
    <property type="project" value="UniProtKB-UniRule"/>
</dbReference>
<dbReference type="SUPFAM" id="SSF53927">
    <property type="entry name" value="Cytidine deaminase-like"/>
    <property type="match status" value="1"/>
</dbReference>
<evidence type="ECO:0000256" key="7">
    <source>
        <dbReference type="ARBA" id="ARBA00023268"/>
    </source>
</evidence>
<evidence type="ECO:0000313" key="12">
    <source>
        <dbReference type="EMBL" id="MBY4893960.1"/>
    </source>
</evidence>